<organism evidence="7 8">
    <name type="scientific">Uruburuella suis</name>
    <dbReference type="NCBI Taxonomy" id="252130"/>
    <lineage>
        <taxon>Bacteria</taxon>
        <taxon>Pseudomonadati</taxon>
        <taxon>Pseudomonadota</taxon>
        <taxon>Betaproteobacteria</taxon>
        <taxon>Neisseriales</taxon>
        <taxon>Neisseriaceae</taxon>
        <taxon>Uruburuella</taxon>
    </lineage>
</organism>
<dbReference type="InterPro" id="IPR006915">
    <property type="entry name" value="DUF637_hemagglutn_put"/>
</dbReference>
<dbReference type="EMBL" id="SLXE01000013">
    <property type="protein sequence ID" value="TCP06114.1"/>
    <property type="molecule type" value="Genomic_DNA"/>
</dbReference>
<dbReference type="Pfam" id="PF04830">
    <property type="entry name" value="DUF637"/>
    <property type="match status" value="1"/>
</dbReference>
<keyword evidence="3" id="KW-1266">Target cell cytoplasm</keyword>
<dbReference type="Proteomes" id="UP000294721">
    <property type="component" value="Unassembled WGS sequence"/>
</dbReference>
<sequence>MHLHLPSGTVVTGTSAAMANAAFLSLATQASISLVNNKGNLGKTFKELGSSSTVKNLATAVITAGVADKIGATSALNSTSNTEWVNNLSVNLANAGSSAVIGTAININGGSLQDSLESAILSALVQTAHGAAASKIKDLDNHYIAHKVAHAVAGCAAAAANKGKCQDGAIGAAVGEIMGEKLLGGRDLSKLPAAERAAEEAKIIAYSRLVAGTAAGLAGGDVNVAADAAKTAVQNNLLAFNPKSDPKAKRRFADKVESELGGKFELKGTGKFNSLGYEIMVLVPVGNATTASLNAKQLSFYNMLNNVIQDKTGTAQITLVYNDKLTAGGSWITGRFDVADMEKLDANKIILSGNALIAHEFNEQLSKNKLGLAPFQGKEDHYYAESHNDAIAKEVGMIKDIIIIADSAEINGKKYSRIYFDENKKQIFGVNVGDVQSTPTGLIHIFDPKQILIPAGKDGNYIININNNSYTFKP</sequence>
<keyword evidence="2" id="KW-0800">Toxin</keyword>
<accession>A0ABY2BYQ9</accession>
<feature type="domain" description="VENN motif-containing" evidence="5">
    <location>
        <begin position="198"/>
        <end position="239"/>
    </location>
</feature>
<evidence type="ECO:0000313" key="8">
    <source>
        <dbReference type="Proteomes" id="UP000294721"/>
    </source>
</evidence>
<evidence type="ECO:0000256" key="2">
    <source>
        <dbReference type="ARBA" id="ARBA00022656"/>
    </source>
</evidence>
<keyword evidence="8" id="KW-1185">Reference proteome</keyword>
<reference evidence="7 8" key="1">
    <citation type="submission" date="2019-03" db="EMBL/GenBank/DDBJ databases">
        <title>Genomic Encyclopedia of Type Strains, Phase IV (KMG-IV): sequencing the most valuable type-strain genomes for metagenomic binning, comparative biology and taxonomic classification.</title>
        <authorList>
            <person name="Goeker M."/>
        </authorList>
    </citation>
    <scope>NUCLEOTIDE SEQUENCE [LARGE SCALE GENOMIC DNA]</scope>
    <source>
        <strain evidence="7 8">DSM 17474</strain>
    </source>
</reference>
<dbReference type="InterPro" id="IPR006914">
    <property type="entry name" value="VENN_dom"/>
</dbReference>
<name>A0ABY2BYQ9_9NEIS</name>
<feature type="domain" description="DUF637" evidence="6">
    <location>
        <begin position="18"/>
        <end position="172"/>
    </location>
</feature>
<comment type="subcellular location">
    <subcellularLocation>
        <location evidence="1">Target cell</location>
        <location evidence="1">Target cell cytoplasm</location>
    </subcellularLocation>
</comment>
<evidence type="ECO:0000256" key="1">
    <source>
        <dbReference type="ARBA" id="ARBA00004219"/>
    </source>
</evidence>
<evidence type="ECO:0000256" key="3">
    <source>
        <dbReference type="ARBA" id="ARBA00022913"/>
    </source>
</evidence>
<keyword evidence="4" id="KW-0843">Virulence</keyword>
<comment type="caution">
    <text evidence="7">The sequence shown here is derived from an EMBL/GenBank/DDBJ whole genome shotgun (WGS) entry which is preliminary data.</text>
</comment>
<evidence type="ECO:0000259" key="6">
    <source>
        <dbReference type="Pfam" id="PF04830"/>
    </source>
</evidence>
<evidence type="ECO:0000259" key="5">
    <source>
        <dbReference type="Pfam" id="PF04829"/>
    </source>
</evidence>
<evidence type="ECO:0000256" key="4">
    <source>
        <dbReference type="ARBA" id="ARBA00023026"/>
    </source>
</evidence>
<evidence type="ECO:0000313" key="7">
    <source>
        <dbReference type="EMBL" id="TCP06114.1"/>
    </source>
</evidence>
<gene>
    <name evidence="7" type="ORF">EV680_11336</name>
</gene>
<proteinExistence type="predicted"/>
<protein>
    <submittedName>
        <fullName evidence="7">VENN motif-containing pre-toxin protein</fullName>
    </submittedName>
</protein>
<dbReference type="Pfam" id="PF04829">
    <property type="entry name" value="PT-VENN"/>
    <property type="match status" value="1"/>
</dbReference>